<evidence type="ECO:0000256" key="1">
    <source>
        <dbReference type="SAM" id="MobiDB-lite"/>
    </source>
</evidence>
<dbReference type="EMBL" id="KJ019089">
    <property type="protein sequence ID" value="AIX28352.1"/>
    <property type="molecule type" value="Genomic_DNA"/>
</dbReference>
<accession>A0A0E3HIB0</accession>
<proteinExistence type="predicted"/>
<protein>
    <submittedName>
        <fullName evidence="2">2OG-Fe(II) oxygenase family like protein</fullName>
    </submittedName>
</protein>
<feature type="compositionally biased region" description="Basic residues" evidence="1">
    <location>
        <begin position="314"/>
        <end position="332"/>
    </location>
</feature>
<feature type="region of interest" description="Disordered" evidence="1">
    <location>
        <begin position="79"/>
        <end position="104"/>
    </location>
</feature>
<evidence type="ECO:0000313" key="2">
    <source>
        <dbReference type="EMBL" id="AIX28352.1"/>
    </source>
</evidence>
<feature type="region of interest" description="Disordered" evidence="1">
    <location>
        <begin position="259"/>
        <end position="285"/>
    </location>
</feature>
<dbReference type="Proteomes" id="UP000185285">
    <property type="component" value="Segment"/>
</dbReference>
<organism evidence="2 3">
    <name type="scientific">Synechococcus phage ACG-2014j</name>
    <dbReference type="NCBI Taxonomy" id="1493514"/>
    <lineage>
        <taxon>Viruses</taxon>
        <taxon>Duplodnaviria</taxon>
        <taxon>Heunggongvirae</taxon>
        <taxon>Uroviricota</taxon>
        <taxon>Caudoviricetes</taxon>
        <taxon>Pantevenvirales</taxon>
        <taxon>Kyanoviridae</taxon>
        <taxon>Potamoivirus</taxon>
        <taxon>Potamoivirus tusconj</taxon>
    </lineage>
</organism>
<name>A0A0E3HIB0_9CAUD</name>
<dbReference type="InterPro" id="IPR042047">
    <property type="entry name" value="SleB_dom1"/>
</dbReference>
<sequence>MAHGSLNPTDLRTERNLLGSIASAIGDRIGNSSNMARKERAFASKKAEDGGTSLEEAGIGKGYFFKRALGSSFGGDRIARTRGRFESDPGPGRDPTGSQASRFRGGFDYNVSNEIFSPAEDGGGLASFFGGAAQAGGGVAQNLLEAGPQAINPEVLGGEVAKYQGTKTNAAGFSSVDTTATEIKDIAGILNQIGQIIVRSNNTTVQAIDSVQRINVKVVDSVQSLGQLQVGIAERQLQQQMLIASNAENTQEKIASRQLAAAEKSNMSLQRKSSGDLDPEGSGFEGPQGGILGNMLGGMGNLLDTGLSMLGGGRRGRRRGLGRMSRAGRRAQRASGLSTANAGGPGIRGMNFRNNSMTGSKLSTNRILAGTAGPGDSLAAAQNDITKRYSQRYGQKAAMKRFGAEGLEAAGMGLAKGARVMKFLSPVLKRVPIVGGLLDFGISLALGEPVGRAAAKAVGATLGAGLGSFVPIPGVGTILGGIAGDLVGGAIYDALTGGNKSSNSNSESLTPFASGGIVTRPVAGLVGEAGQEGVFPLEGSKGRKTFLMFGEGMLEAQKNNKRKYAELQASGFSEYFDKKPWWKGLLDALGKLLPKWMKGGGDDDDDGGDGGDRPGSTAGSETLDIGSGGGKLKGLSREDYVQMAKTIAGEAGPGDDRYLVGAAVLNRVASKKFPNSVKSVVTAGQGTAHPQFEGYLRNANVDAEVKKLMSPEGQAKLVEALERLEGRTDFKGQTQIHNRVASQDPMFDKKGNYSHYWWQKGPNSVMPSDYVVPNYQQFVQKENNAAPQTAPINPLSALMDPVEDKNDNLFLKSLMIQQQEKQLQQNPFVITVPAPTTQSSTQESQATTSMATGGSSALGLIAFAQLQTTP</sequence>
<dbReference type="Gene3D" id="1.10.10.2520">
    <property type="entry name" value="Cell wall hydrolase SleB, domain 1"/>
    <property type="match status" value="1"/>
</dbReference>
<keyword evidence="3" id="KW-1185">Reference proteome</keyword>
<reference evidence="2 3" key="1">
    <citation type="submission" date="2013-12" db="EMBL/GenBank/DDBJ databases">
        <title>Ecological redundancy of diverse viral populations within a natural community.</title>
        <authorList>
            <person name="Gregory A.C."/>
            <person name="LaButti K."/>
            <person name="Copeland A."/>
            <person name="Woyke T."/>
            <person name="Sullivan M.B."/>
        </authorList>
    </citation>
    <scope>NUCLEOTIDE SEQUENCE [LARGE SCALE GENOMIC DNA]</scope>
    <source>
        <strain evidence="2">Syn7803US23</strain>
    </source>
</reference>
<feature type="region of interest" description="Disordered" evidence="1">
    <location>
        <begin position="600"/>
        <end position="631"/>
    </location>
</feature>
<evidence type="ECO:0000313" key="3">
    <source>
        <dbReference type="Proteomes" id="UP000185285"/>
    </source>
</evidence>
<gene>
    <name evidence="2" type="ORF">Syn7803US23_8</name>
</gene>
<feature type="region of interest" description="Disordered" evidence="1">
    <location>
        <begin position="309"/>
        <end position="353"/>
    </location>
</feature>